<dbReference type="PROSITE" id="PS50977">
    <property type="entry name" value="HTH_TETR_2"/>
    <property type="match status" value="1"/>
</dbReference>
<dbReference type="InterPro" id="IPR041583">
    <property type="entry name" value="TetR_C_31"/>
</dbReference>
<dbReference type="InterPro" id="IPR050109">
    <property type="entry name" value="HTH-type_TetR-like_transc_reg"/>
</dbReference>
<dbReference type="Pfam" id="PF00440">
    <property type="entry name" value="TetR_N"/>
    <property type="match status" value="1"/>
</dbReference>
<evidence type="ECO:0000256" key="1">
    <source>
        <dbReference type="ARBA" id="ARBA00023125"/>
    </source>
</evidence>
<dbReference type="PANTHER" id="PTHR30055:SF231">
    <property type="entry name" value="TRANSCRIPTIONAL REGULATORY PROTEIN (PROBABLY DEOR-FAMILY)-RELATED"/>
    <property type="match status" value="1"/>
</dbReference>
<evidence type="ECO:0000256" key="2">
    <source>
        <dbReference type="PROSITE-ProRule" id="PRU00335"/>
    </source>
</evidence>
<evidence type="ECO:0000313" key="5">
    <source>
        <dbReference type="Proteomes" id="UP000481360"/>
    </source>
</evidence>
<dbReference type="InterPro" id="IPR001647">
    <property type="entry name" value="HTH_TetR"/>
</dbReference>
<name>A0A7C9RT66_9PSEU</name>
<proteinExistence type="predicted"/>
<organism evidence="4 5">
    <name type="scientific">Lentzea alba</name>
    <dbReference type="NCBI Taxonomy" id="2714351"/>
    <lineage>
        <taxon>Bacteria</taxon>
        <taxon>Bacillati</taxon>
        <taxon>Actinomycetota</taxon>
        <taxon>Actinomycetes</taxon>
        <taxon>Pseudonocardiales</taxon>
        <taxon>Pseudonocardiaceae</taxon>
        <taxon>Lentzea</taxon>
    </lineage>
</organism>
<evidence type="ECO:0000259" key="3">
    <source>
        <dbReference type="PROSITE" id="PS50977"/>
    </source>
</evidence>
<dbReference type="GO" id="GO:0000976">
    <property type="term" value="F:transcription cis-regulatory region binding"/>
    <property type="evidence" value="ECO:0007669"/>
    <property type="project" value="TreeGrafter"/>
</dbReference>
<gene>
    <name evidence="4" type="ORF">G7043_24050</name>
</gene>
<dbReference type="GO" id="GO:0003700">
    <property type="term" value="F:DNA-binding transcription factor activity"/>
    <property type="evidence" value="ECO:0007669"/>
    <property type="project" value="TreeGrafter"/>
</dbReference>
<keyword evidence="1 2" id="KW-0238">DNA-binding</keyword>
<dbReference type="RefSeq" id="WP_166049406.1">
    <property type="nucleotide sequence ID" value="NZ_JAAMPJ010000006.1"/>
</dbReference>
<dbReference type="InterPro" id="IPR009057">
    <property type="entry name" value="Homeodomain-like_sf"/>
</dbReference>
<accession>A0A7C9RT66</accession>
<dbReference type="Pfam" id="PF17940">
    <property type="entry name" value="TetR_C_31"/>
    <property type="match status" value="1"/>
</dbReference>
<sequence length="196" mass="21215">MTTVADSPKIDGRRARGEKKRQAIVEATLRVIERDGIAGVTHRSVAREAGVPTTAPTYYFASLDDLLIATLLWSTEALCDEMLKVVASGGTARAIAASLAKALNENRGRTLAEYELYLLAGRRPELKAAARRWLDLAVEAVRPADPVAFRAFLAAVDGLLIQGLIADVAPNEEELEPIVSFLICGRDDFPAATREQ</sequence>
<dbReference type="SUPFAM" id="SSF46689">
    <property type="entry name" value="Homeodomain-like"/>
    <property type="match status" value="1"/>
</dbReference>
<dbReference type="AlphaFoldDB" id="A0A7C9RT66"/>
<feature type="domain" description="HTH tetR-type" evidence="3">
    <location>
        <begin position="18"/>
        <end position="78"/>
    </location>
</feature>
<keyword evidence="5" id="KW-1185">Reference proteome</keyword>
<protein>
    <submittedName>
        <fullName evidence="4">TetR family transcriptional regulator</fullName>
    </submittedName>
</protein>
<dbReference type="EMBL" id="JAAMPJ010000006">
    <property type="protein sequence ID" value="NGY62007.1"/>
    <property type="molecule type" value="Genomic_DNA"/>
</dbReference>
<dbReference type="PANTHER" id="PTHR30055">
    <property type="entry name" value="HTH-TYPE TRANSCRIPTIONAL REGULATOR RUTR"/>
    <property type="match status" value="1"/>
</dbReference>
<comment type="caution">
    <text evidence="4">The sequence shown here is derived from an EMBL/GenBank/DDBJ whole genome shotgun (WGS) entry which is preliminary data.</text>
</comment>
<dbReference type="Gene3D" id="1.10.357.10">
    <property type="entry name" value="Tetracycline Repressor, domain 2"/>
    <property type="match status" value="1"/>
</dbReference>
<feature type="DNA-binding region" description="H-T-H motif" evidence="2">
    <location>
        <begin position="41"/>
        <end position="60"/>
    </location>
</feature>
<dbReference type="Proteomes" id="UP000481360">
    <property type="component" value="Unassembled WGS sequence"/>
</dbReference>
<evidence type="ECO:0000313" key="4">
    <source>
        <dbReference type="EMBL" id="NGY62007.1"/>
    </source>
</evidence>
<reference evidence="4 5" key="1">
    <citation type="submission" date="2020-03" db="EMBL/GenBank/DDBJ databases">
        <title>Isolation and identification of active actinomycetes.</title>
        <authorList>
            <person name="Sun X."/>
        </authorList>
    </citation>
    <scope>NUCLEOTIDE SEQUENCE [LARGE SCALE GENOMIC DNA]</scope>
    <source>
        <strain evidence="4 5">NEAU-D13</strain>
    </source>
</reference>